<dbReference type="PANTHER" id="PTHR10430:SF16">
    <property type="entry name" value="PEROXIREDOXIN-5, MITOCHONDRIAL"/>
    <property type="match status" value="1"/>
</dbReference>
<dbReference type="OrthoDB" id="9800621at2"/>
<evidence type="ECO:0000313" key="8">
    <source>
        <dbReference type="EMBL" id="SBS36340.1"/>
    </source>
</evidence>
<dbReference type="GO" id="GO:0034599">
    <property type="term" value="P:cellular response to oxidative stress"/>
    <property type="evidence" value="ECO:0007669"/>
    <property type="project" value="InterPro"/>
</dbReference>
<gene>
    <name evidence="8" type="ORF">MSP8886_03662</name>
</gene>
<proteinExistence type="inferred from homology"/>
<evidence type="ECO:0000256" key="1">
    <source>
        <dbReference type="ARBA" id="ARBA00022559"/>
    </source>
</evidence>
<dbReference type="Pfam" id="PF08534">
    <property type="entry name" value="Redoxin"/>
    <property type="match status" value="1"/>
</dbReference>
<keyword evidence="3 6" id="KW-0560">Oxidoreductase</keyword>
<dbReference type="InterPro" id="IPR013766">
    <property type="entry name" value="Thioredoxin_domain"/>
</dbReference>
<dbReference type="EMBL" id="FLOB01000012">
    <property type="protein sequence ID" value="SBS36340.1"/>
    <property type="molecule type" value="Genomic_DNA"/>
</dbReference>
<dbReference type="STRING" id="1792290.MSP8886_03662"/>
<comment type="catalytic activity">
    <reaction evidence="6">
        <text>a hydroperoxide + 2 glutathione = an alcohol + glutathione disulfide + H2O</text>
        <dbReference type="Rhea" id="RHEA:62632"/>
        <dbReference type="ChEBI" id="CHEBI:15377"/>
        <dbReference type="ChEBI" id="CHEBI:30879"/>
        <dbReference type="ChEBI" id="CHEBI:35924"/>
        <dbReference type="ChEBI" id="CHEBI:57925"/>
        <dbReference type="ChEBI" id="CHEBI:58297"/>
        <dbReference type="EC" id="1.11.1.27"/>
    </reaction>
</comment>
<dbReference type="CDD" id="cd03013">
    <property type="entry name" value="PRX5_like"/>
    <property type="match status" value="1"/>
</dbReference>
<evidence type="ECO:0000313" key="9">
    <source>
        <dbReference type="Proteomes" id="UP000092544"/>
    </source>
</evidence>
<dbReference type="GO" id="GO:0045454">
    <property type="term" value="P:cell redox homeostasis"/>
    <property type="evidence" value="ECO:0007669"/>
    <property type="project" value="TreeGrafter"/>
</dbReference>
<evidence type="ECO:0000256" key="6">
    <source>
        <dbReference type="RuleBase" id="RU366011"/>
    </source>
</evidence>
<name>A0A1A8TS32_9GAMM</name>
<evidence type="ECO:0000256" key="3">
    <source>
        <dbReference type="ARBA" id="ARBA00023002"/>
    </source>
</evidence>
<comment type="similarity">
    <text evidence="6">Belongs to the peroxiredoxin family. Prx5 subfamily.</text>
</comment>
<feature type="active site" description="Cysteine sulfenic acid (-SOH) intermediate" evidence="5">
    <location>
        <position position="49"/>
    </location>
</feature>
<dbReference type="InterPro" id="IPR036249">
    <property type="entry name" value="Thioredoxin-like_sf"/>
</dbReference>
<evidence type="ECO:0000256" key="5">
    <source>
        <dbReference type="PIRSR" id="PIRSR637944-1"/>
    </source>
</evidence>
<evidence type="ECO:0000256" key="2">
    <source>
        <dbReference type="ARBA" id="ARBA00022862"/>
    </source>
</evidence>
<dbReference type="EC" id="1.11.1.27" evidence="6"/>
<dbReference type="FunFam" id="3.40.30.10:FF:000020">
    <property type="entry name" value="Peroxiredoxin"/>
    <property type="match status" value="1"/>
</dbReference>
<comment type="function">
    <text evidence="6">Thiol-specific peroxidase that catalyzes the reduction of hydrogen peroxide and organic hydroperoxides to water and alcohols, respectively. Plays a role in cell protection against oxidative stress by detoxifying peroxides.</text>
</comment>
<dbReference type="Gene3D" id="3.40.30.10">
    <property type="entry name" value="Glutaredoxin"/>
    <property type="match status" value="1"/>
</dbReference>
<feature type="domain" description="Thioredoxin" evidence="7">
    <location>
        <begin position="3"/>
        <end position="159"/>
    </location>
</feature>
<keyword evidence="2 6" id="KW-0049">Antioxidant</keyword>
<dbReference type="PANTHER" id="PTHR10430">
    <property type="entry name" value="PEROXIREDOXIN"/>
    <property type="match status" value="1"/>
</dbReference>
<dbReference type="SUPFAM" id="SSF52833">
    <property type="entry name" value="Thioredoxin-like"/>
    <property type="match status" value="1"/>
</dbReference>
<evidence type="ECO:0000256" key="4">
    <source>
        <dbReference type="ARBA" id="ARBA00023284"/>
    </source>
</evidence>
<evidence type="ECO:0000259" key="7">
    <source>
        <dbReference type="PROSITE" id="PS51352"/>
    </source>
</evidence>
<sequence length="159" mass="17400">MAIQVGDMLPHGQFQVMGQEGPENVDVTEFFSGKRVLMFAVPGAFTPTCSASHLPGYVVHYEAIKEKGIDEIVCLSVNDVFVMNAWGKANNAEYLVMAADGLAELTCSMGLELDISSAKMGIRSRRYAMLVDNGIVQQLWLDEPGEYKVSSAEYVLSQL</sequence>
<dbReference type="RefSeq" id="WP_067019176.1">
    <property type="nucleotide sequence ID" value="NZ_FLOB01000012.1"/>
</dbReference>
<dbReference type="InterPro" id="IPR013740">
    <property type="entry name" value="Redoxin"/>
</dbReference>
<dbReference type="PROSITE" id="PS51352">
    <property type="entry name" value="THIOREDOXIN_2"/>
    <property type="match status" value="1"/>
</dbReference>
<keyword evidence="9" id="KW-1185">Reference proteome</keyword>
<keyword evidence="1 6" id="KW-0575">Peroxidase</keyword>
<keyword evidence="4 6" id="KW-0676">Redox-active center</keyword>
<dbReference type="GO" id="GO:0008379">
    <property type="term" value="F:thioredoxin peroxidase activity"/>
    <property type="evidence" value="ECO:0007669"/>
    <property type="project" value="InterPro"/>
</dbReference>
<dbReference type="GO" id="GO:0005737">
    <property type="term" value="C:cytoplasm"/>
    <property type="evidence" value="ECO:0007669"/>
    <property type="project" value="TreeGrafter"/>
</dbReference>
<dbReference type="GO" id="GO:0042744">
    <property type="term" value="P:hydrogen peroxide catabolic process"/>
    <property type="evidence" value="ECO:0007669"/>
    <property type="project" value="TreeGrafter"/>
</dbReference>
<dbReference type="AlphaFoldDB" id="A0A1A8TS32"/>
<reference evidence="8 9" key="1">
    <citation type="submission" date="2016-06" db="EMBL/GenBank/DDBJ databases">
        <authorList>
            <person name="Kjaerup R.B."/>
            <person name="Dalgaard T.S."/>
            <person name="Juul-Madsen H.R."/>
        </authorList>
    </citation>
    <scope>NUCLEOTIDE SEQUENCE [LARGE SCALE GENOMIC DNA]</scope>
    <source>
        <strain evidence="8 9">CECT 8886</strain>
    </source>
</reference>
<dbReference type="Proteomes" id="UP000092544">
    <property type="component" value="Unassembled WGS sequence"/>
</dbReference>
<protein>
    <recommendedName>
        <fullName evidence="6">Glutathione-dependent peroxiredoxin</fullName>
        <ecNumber evidence="6">1.11.1.27</ecNumber>
    </recommendedName>
</protein>
<dbReference type="InterPro" id="IPR037944">
    <property type="entry name" value="PRX5-like"/>
</dbReference>
<accession>A0A1A8TS32</accession>
<organism evidence="8 9">
    <name type="scientific">Marinomonas spartinae</name>
    <dbReference type="NCBI Taxonomy" id="1792290"/>
    <lineage>
        <taxon>Bacteria</taxon>
        <taxon>Pseudomonadati</taxon>
        <taxon>Pseudomonadota</taxon>
        <taxon>Gammaproteobacteria</taxon>
        <taxon>Oceanospirillales</taxon>
        <taxon>Oceanospirillaceae</taxon>
        <taxon>Marinomonas</taxon>
    </lineage>
</organism>